<reference evidence="2" key="1">
    <citation type="submission" date="2017-02" db="EMBL/GenBank/DDBJ databases">
        <title>Delving into the versatile metabolic prowess of the omnipresent phylum Bacteroidetes.</title>
        <authorList>
            <person name="Nobu M.K."/>
            <person name="Mei R."/>
            <person name="Narihiro T."/>
            <person name="Kuroda K."/>
            <person name="Liu W.-T."/>
        </authorList>
    </citation>
    <scope>NUCLEOTIDE SEQUENCE</scope>
    <source>
        <strain evidence="2">ADurb.Bin160</strain>
    </source>
</reference>
<proteinExistence type="predicted"/>
<dbReference type="AlphaFoldDB" id="A0A1V5ZPQ5"/>
<gene>
    <name evidence="2" type="ORF">BWY04_00574</name>
</gene>
<sequence>MYFGYNLFVIYFVYKNMVVNSEIISHKRHGFDGEKYIEMQKNQILDRLANFSGKLYLEV</sequence>
<dbReference type="Proteomes" id="UP000485621">
    <property type="component" value="Unassembled WGS sequence"/>
</dbReference>
<feature type="domain" description="DUF1846" evidence="1">
    <location>
        <begin position="30"/>
        <end position="59"/>
    </location>
</feature>
<name>A0A1V5ZPQ5_9BACT</name>
<accession>A0A1V5ZPQ5</accession>
<protein>
    <recommendedName>
        <fullName evidence="1">DUF1846 domain-containing protein</fullName>
    </recommendedName>
</protein>
<organism evidence="2">
    <name type="scientific">candidate division CPR1 bacterium ADurb.Bin160</name>
    <dbReference type="NCBI Taxonomy" id="1852826"/>
    <lineage>
        <taxon>Bacteria</taxon>
        <taxon>candidate division CPR1</taxon>
    </lineage>
</organism>
<evidence type="ECO:0000259" key="1">
    <source>
        <dbReference type="Pfam" id="PF08903"/>
    </source>
</evidence>
<dbReference type="Gene3D" id="3.10.630.10">
    <property type="entry name" value="dip2346 domain like"/>
    <property type="match status" value="1"/>
</dbReference>
<dbReference type="InterPro" id="IPR048496">
    <property type="entry name" value="DUF1846_N"/>
</dbReference>
<comment type="caution">
    <text evidence="2">The sequence shown here is derived from an EMBL/GenBank/DDBJ whole genome shotgun (WGS) entry which is preliminary data.</text>
</comment>
<dbReference type="EMBL" id="MWDB01000009">
    <property type="protein sequence ID" value="OQB41864.1"/>
    <property type="molecule type" value="Genomic_DNA"/>
</dbReference>
<evidence type="ECO:0000313" key="2">
    <source>
        <dbReference type="EMBL" id="OQB41864.1"/>
    </source>
</evidence>
<dbReference type="Pfam" id="PF08903">
    <property type="entry name" value="DUF1846"/>
    <property type="match status" value="1"/>
</dbReference>